<keyword evidence="2" id="KW-0238">DNA-binding</keyword>
<keyword evidence="4" id="KW-1133">Transmembrane helix</keyword>
<dbReference type="PROSITE" id="PS00041">
    <property type="entry name" value="HTH_ARAC_FAMILY_1"/>
    <property type="match status" value="1"/>
</dbReference>
<protein>
    <submittedName>
        <fullName evidence="6">Helix-turn-helix domain-containing protein</fullName>
    </submittedName>
</protein>
<evidence type="ECO:0000256" key="1">
    <source>
        <dbReference type="ARBA" id="ARBA00023015"/>
    </source>
</evidence>
<gene>
    <name evidence="6" type="ORF">NOX80_09480</name>
</gene>
<proteinExistence type="predicted"/>
<dbReference type="SMART" id="SM00342">
    <property type="entry name" value="HTH_ARAC"/>
    <property type="match status" value="1"/>
</dbReference>
<dbReference type="InterPro" id="IPR018062">
    <property type="entry name" value="HTH_AraC-typ_CS"/>
</dbReference>
<keyword evidence="3" id="KW-0804">Transcription</keyword>
<feature type="transmembrane region" description="Helical" evidence="4">
    <location>
        <begin position="34"/>
        <end position="50"/>
    </location>
</feature>
<keyword evidence="7" id="KW-1185">Reference proteome</keyword>
<organism evidence="6 7">
    <name type="scientific">Flavobacterium cerinum</name>
    <dbReference type="NCBI Taxonomy" id="2502784"/>
    <lineage>
        <taxon>Bacteria</taxon>
        <taxon>Pseudomonadati</taxon>
        <taxon>Bacteroidota</taxon>
        <taxon>Flavobacteriia</taxon>
        <taxon>Flavobacteriales</taxon>
        <taxon>Flavobacteriaceae</taxon>
        <taxon>Flavobacterium</taxon>
    </lineage>
</organism>
<feature type="transmembrane region" description="Helical" evidence="4">
    <location>
        <begin position="161"/>
        <end position="181"/>
    </location>
</feature>
<name>A0ABY5IQ10_9FLAO</name>
<dbReference type="InterPro" id="IPR009057">
    <property type="entry name" value="Homeodomain-like_sf"/>
</dbReference>
<dbReference type="RefSeq" id="WP_256549531.1">
    <property type="nucleotide sequence ID" value="NZ_CP101751.1"/>
</dbReference>
<feature type="transmembrane region" description="Helical" evidence="4">
    <location>
        <begin position="12"/>
        <end position="28"/>
    </location>
</feature>
<evidence type="ECO:0000256" key="2">
    <source>
        <dbReference type="ARBA" id="ARBA00023125"/>
    </source>
</evidence>
<dbReference type="InterPro" id="IPR018060">
    <property type="entry name" value="HTH_AraC"/>
</dbReference>
<feature type="transmembrane region" description="Helical" evidence="4">
    <location>
        <begin position="88"/>
        <end position="107"/>
    </location>
</feature>
<evidence type="ECO:0000259" key="5">
    <source>
        <dbReference type="PROSITE" id="PS01124"/>
    </source>
</evidence>
<accession>A0ABY5IQ10</accession>
<feature type="transmembrane region" description="Helical" evidence="4">
    <location>
        <begin position="128"/>
        <end position="149"/>
    </location>
</feature>
<dbReference type="Proteomes" id="UP001059844">
    <property type="component" value="Chromosome"/>
</dbReference>
<evidence type="ECO:0000256" key="3">
    <source>
        <dbReference type="ARBA" id="ARBA00023163"/>
    </source>
</evidence>
<dbReference type="PROSITE" id="PS01124">
    <property type="entry name" value="HTH_ARAC_FAMILY_2"/>
    <property type="match status" value="1"/>
</dbReference>
<keyword evidence="4" id="KW-0812">Transmembrane</keyword>
<dbReference type="PANTHER" id="PTHR43280">
    <property type="entry name" value="ARAC-FAMILY TRANSCRIPTIONAL REGULATOR"/>
    <property type="match status" value="1"/>
</dbReference>
<dbReference type="PANTHER" id="PTHR43280:SF29">
    <property type="entry name" value="ARAC-FAMILY TRANSCRIPTIONAL REGULATOR"/>
    <property type="match status" value="1"/>
</dbReference>
<evidence type="ECO:0000313" key="6">
    <source>
        <dbReference type="EMBL" id="UUC43863.1"/>
    </source>
</evidence>
<reference evidence="6" key="1">
    <citation type="submission" date="2022-07" db="EMBL/GenBank/DDBJ databases">
        <title>Isolation, identification, and degradation of a PFOSA degrading strain from sewage treatment plant.</title>
        <authorList>
            <person name="Zhang L."/>
            <person name="Huo Y."/>
        </authorList>
    </citation>
    <scope>NUCLEOTIDE SEQUENCE</scope>
    <source>
        <strain evidence="6">C1</strain>
    </source>
</reference>
<feature type="transmembrane region" description="Helical" evidence="4">
    <location>
        <begin position="62"/>
        <end position="82"/>
    </location>
</feature>
<keyword evidence="4" id="KW-0472">Membrane</keyword>
<dbReference type="SUPFAM" id="SSF46689">
    <property type="entry name" value="Homeodomain-like"/>
    <property type="match status" value="1"/>
</dbReference>
<evidence type="ECO:0000313" key="7">
    <source>
        <dbReference type="Proteomes" id="UP001059844"/>
    </source>
</evidence>
<dbReference type="Gene3D" id="1.10.10.60">
    <property type="entry name" value="Homeodomain-like"/>
    <property type="match status" value="1"/>
</dbReference>
<evidence type="ECO:0000256" key="4">
    <source>
        <dbReference type="SAM" id="Phobius"/>
    </source>
</evidence>
<sequence>MYIKILFDNARLKGVLKLILILSIVHLACFYSNLRAPFGLLYGPLLLLIVRKMEARRFWMHILPFFLFSCLYLAFTIDAAVLGGWQRYYAAYLIVLAVSLFSYALTISMINSVKNNTASDADKEFIQLLLYGCYFAAILVTLLAIRIGLGILDFGFDPVSMLFFQLGIFIVLICMFLVFSGKKEKGRIKQKNRTGITGLDDSVSTLYIETLEKCVRETDIYRNPDISLEMLSVETTIPKHHLSQLLNGYLGKNFYQYIAELRIEYALTRLQNDSGIKIESLAYDCGFNSKTSFNRYFKEYTGCLPSYYKTKVQHL</sequence>
<feature type="domain" description="HTH araC/xylS-type" evidence="5">
    <location>
        <begin position="217"/>
        <end position="311"/>
    </location>
</feature>
<dbReference type="EMBL" id="CP101751">
    <property type="protein sequence ID" value="UUC43863.1"/>
    <property type="molecule type" value="Genomic_DNA"/>
</dbReference>
<keyword evidence="1" id="KW-0805">Transcription regulation</keyword>
<dbReference type="Pfam" id="PF12833">
    <property type="entry name" value="HTH_18"/>
    <property type="match status" value="1"/>
</dbReference>